<organism evidence="1 2">
    <name type="scientific">Rhodoplanes roseus</name>
    <dbReference type="NCBI Taxonomy" id="29409"/>
    <lineage>
        <taxon>Bacteria</taxon>
        <taxon>Pseudomonadati</taxon>
        <taxon>Pseudomonadota</taxon>
        <taxon>Alphaproteobacteria</taxon>
        <taxon>Hyphomicrobiales</taxon>
        <taxon>Nitrobacteraceae</taxon>
        <taxon>Rhodoplanes</taxon>
    </lineage>
</organism>
<reference evidence="1 2" key="1">
    <citation type="submission" date="2017-07" db="EMBL/GenBank/DDBJ databases">
        <title>Draft Genome Sequences of Select Purple Nonsulfur Bacteria.</title>
        <authorList>
            <person name="Lasarre B."/>
            <person name="Mckinlay J.B."/>
        </authorList>
    </citation>
    <scope>NUCLEOTIDE SEQUENCE [LARGE SCALE GENOMIC DNA]</scope>
    <source>
        <strain evidence="1 2">DSM 5909</strain>
    </source>
</reference>
<gene>
    <name evidence="1" type="ORF">CH341_17575</name>
</gene>
<protein>
    <submittedName>
        <fullName evidence="1">Uncharacterized protein</fullName>
    </submittedName>
</protein>
<accession>A0A327KXN1</accession>
<proteinExistence type="predicted"/>
<dbReference type="Proteomes" id="UP000249130">
    <property type="component" value="Unassembled WGS sequence"/>
</dbReference>
<keyword evidence="2" id="KW-1185">Reference proteome</keyword>
<comment type="caution">
    <text evidence="1">The sequence shown here is derived from an EMBL/GenBank/DDBJ whole genome shotgun (WGS) entry which is preliminary data.</text>
</comment>
<sequence>MTARGIGSPAADLAEAIADAALLMADLDTLLRRRHPGGPDRAASLDAPTRALWRRARRFLSTHMPAALSAPLEESR</sequence>
<dbReference type="AlphaFoldDB" id="A0A327KXN1"/>
<dbReference type="EMBL" id="NPEX01000125">
    <property type="protein sequence ID" value="RAI42804.1"/>
    <property type="molecule type" value="Genomic_DNA"/>
</dbReference>
<name>A0A327KXN1_9BRAD</name>
<evidence type="ECO:0000313" key="2">
    <source>
        <dbReference type="Proteomes" id="UP000249130"/>
    </source>
</evidence>
<evidence type="ECO:0000313" key="1">
    <source>
        <dbReference type="EMBL" id="RAI42804.1"/>
    </source>
</evidence>